<accession>A0ABT5KAN6</accession>
<dbReference type="NCBIfam" id="TIGR02595">
    <property type="entry name" value="PEP_CTERM"/>
    <property type="match status" value="1"/>
</dbReference>
<reference evidence="3 4" key="1">
    <citation type="submission" date="2022-10" db="EMBL/GenBank/DDBJ databases">
        <title>Paucibacter sp. hw1 Genome sequencing.</title>
        <authorList>
            <person name="Park S."/>
        </authorList>
    </citation>
    <scope>NUCLEOTIDE SEQUENCE [LARGE SCALE GENOMIC DNA]</scope>
    <source>
        <strain evidence="4">hw1</strain>
    </source>
</reference>
<feature type="domain" description="Ice-binding protein C-terminal" evidence="2">
    <location>
        <begin position="353"/>
        <end position="376"/>
    </location>
</feature>
<evidence type="ECO:0000313" key="4">
    <source>
        <dbReference type="Proteomes" id="UP001221189"/>
    </source>
</evidence>
<dbReference type="Pfam" id="PF07589">
    <property type="entry name" value="PEP-CTERM"/>
    <property type="match status" value="1"/>
</dbReference>
<keyword evidence="1" id="KW-0732">Signal</keyword>
<comment type="caution">
    <text evidence="3">The sequence shown here is derived from an EMBL/GenBank/DDBJ whole genome shotgun (WGS) entry which is preliminary data.</text>
</comment>
<feature type="signal peptide" evidence="1">
    <location>
        <begin position="1"/>
        <end position="26"/>
    </location>
</feature>
<dbReference type="EMBL" id="JAQQXT010000003">
    <property type="protein sequence ID" value="MDC8771011.1"/>
    <property type="molecule type" value="Genomic_DNA"/>
</dbReference>
<protein>
    <submittedName>
        <fullName evidence="3">PEP-CTERM sorting domain-containing protein</fullName>
    </submittedName>
</protein>
<evidence type="ECO:0000259" key="2">
    <source>
        <dbReference type="Pfam" id="PF07589"/>
    </source>
</evidence>
<dbReference type="RefSeq" id="WP_273599373.1">
    <property type="nucleotide sequence ID" value="NZ_JAQQXT010000003.1"/>
</dbReference>
<evidence type="ECO:0000256" key="1">
    <source>
        <dbReference type="SAM" id="SignalP"/>
    </source>
</evidence>
<gene>
    <name evidence="3" type="ORF">PRZ03_05455</name>
</gene>
<keyword evidence="4" id="KW-1185">Reference proteome</keyword>
<proteinExistence type="predicted"/>
<evidence type="ECO:0000313" key="3">
    <source>
        <dbReference type="EMBL" id="MDC8771011.1"/>
    </source>
</evidence>
<dbReference type="Proteomes" id="UP001221189">
    <property type="component" value="Unassembled WGS sequence"/>
</dbReference>
<sequence length="379" mass="40535">MKKPVQPLLRATTLSLAILVPSASHALISGDGTSESGVFPELVLVVFDPVKRVSYTKDLGLLVAPAKAWDEGVPVLDPAKNFFVQAQQDGGYQKFFDPLNTDPNFQAFLNKSTESVNQVWGVYAGYGVGVIGFVPTNFYTTLRVDDSTGGPGKLVNPEYTALTKYKNGVAANAALNWVSYVADLNLGGSQNPNNSHGNIDTAHEQANYDLQGSSFDLESSNSYAGLFFSPSGEPSNPGGTLGTFNPVGSSSWFYSLKPSSETANGVVDIDEFDNLSHDGYWGLATVKDESTGGTQYILSFTLEAHLTPTFSALGQQRRNLTDFSALYGGARVLAASKDEFAGWTPSKTLDVSPVPEPSTYGLFALGLLSLGLRARRQQV</sequence>
<dbReference type="InterPro" id="IPR013424">
    <property type="entry name" value="Ice-binding_C"/>
</dbReference>
<organism evidence="3 4">
    <name type="scientific">Roseateles albus</name>
    <dbReference type="NCBI Taxonomy" id="2987525"/>
    <lineage>
        <taxon>Bacteria</taxon>
        <taxon>Pseudomonadati</taxon>
        <taxon>Pseudomonadota</taxon>
        <taxon>Betaproteobacteria</taxon>
        <taxon>Burkholderiales</taxon>
        <taxon>Sphaerotilaceae</taxon>
        <taxon>Roseateles</taxon>
    </lineage>
</organism>
<name>A0ABT5KAN6_9BURK</name>
<feature type="chain" id="PRO_5047060433" evidence="1">
    <location>
        <begin position="27"/>
        <end position="379"/>
    </location>
</feature>